<reference evidence="4" key="2">
    <citation type="submission" date="2023-05" db="EMBL/GenBank/DDBJ databases">
        <authorList>
            <person name="Schelkunov M.I."/>
        </authorList>
    </citation>
    <scope>NUCLEOTIDE SEQUENCE</scope>
    <source>
        <strain evidence="4">Hsosn_3</strain>
        <tissue evidence="4">Leaf</tissue>
    </source>
</reference>
<name>A0AAD8I7X6_9APIA</name>
<evidence type="ECO:0000256" key="1">
    <source>
        <dbReference type="RuleBase" id="RU369095"/>
    </source>
</evidence>
<dbReference type="PANTHER" id="PTHR12357">
    <property type="entry name" value="YTH YT521-B HOMOLOGY DOMAIN-CONTAINING"/>
    <property type="match status" value="1"/>
</dbReference>
<evidence type="ECO:0000256" key="2">
    <source>
        <dbReference type="SAM" id="MobiDB-lite"/>
    </source>
</evidence>
<dbReference type="CDD" id="cd21134">
    <property type="entry name" value="YTH"/>
    <property type="match status" value="1"/>
</dbReference>
<dbReference type="AlphaFoldDB" id="A0AAD8I7X6"/>
<dbReference type="Gene3D" id="3.10.590.10">
    <property type="entry name" value="ph1033 like domains"/>
    <property type="match status" value="1"/>
</dbReference>
<proteinExistence type="inferred from homology"/>
<dbReference type="GO" id="GO:1990247">
    <property type="term" value="F:N6-methyladenosine-containing RNA reader activity"/>
    <property type="evidence" value="ECO:0007669"/>
    <property type="project" value="UniProtKB-UniRule"/>
</dbReference>
<dbReference type="EMBL" id="JAUIZM010000006">
    <property type="protein sequence ID" value="KAK1380408.1"/>
    <property type="molecule type" value="Genomic_DNA"/>
</dbReference>
<accession>A0AAD8I7X6</accession>
<reference evidence="4" key="1">
    <citation type="submission" date="2023-02" db="EMBL/GenBank/DDBJ databases">
        <title>Genome of toxic invasive species Heracleum sosnowskyi carries increased number of genes despite the absence of recent whole-genome duplications.</title>
        <authorList>
            <person name="Schelkunov M."/>
            <person name="Shtratnikova V."/>
            <person name="Makarenko M."/>
            <person name="Klepikova A."/>
            <person name="Omelchenko D."/>
            <person name="Novikova G."/>
            <person name="Obukhova E."/>
            <person name="Bogdanov V."/>
            <person name="Penin A."/>
            <person name="Logacheva M."/>
        </authorList>
    </citation>
    <scope>NUCLEOTIDE SEQUENCE</scope>
    <source>
        <strain evidence="4">Hsosn_3</strain>
        <tissue evidence="4">Leaf</tissue>
    </source>
</reference>
<dbReference type="GO" id="GO:0061157">
    <property type="term" value="P:mRNA destabilization"/>
    <property type="evidence" value="ECO:0007669"/>
    <property type="project" value="TreeGrafter"/>
</dbReference>
<protein>
    <recommendedName>
        <fullName evidence="1">YTH domain-containing family protein</fullName>
    </recommendedName>
</protein>
<keyword evidence="5" id="KW-1185">Reference proteome</keyword>
<dbReference type="InterPro" id="IPR007275">
    <property type="entry name" value="YTH_domain"/>
</dbReference>
<gene>
    <name evidence="4" type="ORF">POM88_027152</name>
</gene>
<evidence type="ECO:0000313" key="5">
    <source>
        <dbReference type="Proteomes" id="UP001237642"/>
    </source>
</evidence>
<dbReference type="GO" id="GO:0005737">
    <property type="term" value="C:cytoplasm"/>
    <property type="evidence" value="ECO:0007669"/>
    <property type="project" value="TreeGrafter"/>
</dbReference>
<organism evidence="4 5">
    <name type="scientific">Heracleum sosnowskyi</name>
    <dbReference type="NCBI Taxonomy" id="360622"/>
    <lineage>
        <taxon>Eukaryota</taxon>
        <taxon>Viridiplantae</taxon>
        <taxon>Streptophyta</taxon>
        <taxon>Embryophyta</taxon>
        <taxon>Tracheophyta</taxon>
        <taxon>Spermatophyta</taxon>
        <taxon>Magnoliopsida</taxon>
        <taxon>eudicotyledons</taxon>
        <taxon>Gunneridae</taxon>
        <taxon>Pentapetalae</taxon>
        <taxon>asterids</taxon>
        <taxon>campanulids</taxon>
        <taxon>Apiales</taxon>
        <taxon>Apiaceae</taxon>
        <taxon>Apioideae</taxon>
        <taxon>apioid superclade</taxon>
        <taxon>Tordylieae</taxon>
        <taxon>Tordyliinae</taxon>
        <taxon>Heracleum</taxon>
    </lineage>
</organism>
<feature type="region of interest" description="Disordered" evidence="2">
    <location>
        <begin position="273"/>
        <end position="302"/>
    </location>
</feature>
<comment type="caution">
    <text evidence="4">The sequence shown here is derived from an EMBL/GenBank/DDBJ whole genome shotgun (WGS) entry which is preliminary data.</text>
</comment>
<comment type="function">
    <text evidence="1">Specifically recognizes and binds N6-methyladenosine (m6A)-containing RNAs, and regulates mRNA stability. M6A is a modification present at internal sites of mRNAs and some non-coding RNAs and plays a role in mRNA stability and processing.</text>
</comment>
<dbReference type="Pfam" id="PF04146">
    <property type="entry name" value="YTH"/>
    <property type="match status" value="1"/>
</dbReference>
<evidence type="ECO:0000313" key="4">
    <source>
        <dbReference type="EMBL" id="KAK1380408.1"/>
    </source>
</evidence>
<sequence>MLAAGGTRGANAINIVLLNLYYELLETKDLFIIWQTSVEAFDEMESLIKTHPNVILTTGASPGMEVYNIPEHGHADAYLIQGTELNSQLTSPLIEQIGTMYNNNGAPEFALQQGLYYPTTTNYGYICTGMESPNDWNDHQRIFGLDGQEIQYAGAQAENFPYLYYTPSYEYTESPYNPYNPYIPGAMIGIDGSYIGSQQYYTVPSYENTVTTPGYYPMVVQSGPDIYPNSTLEPFRDAAASIAHRTDGPVLKHHLSPASAAFPLNPSRIASNLTNSFTRGSGGSKINAGPSKQPGAHVSVPSNGYSKAAVSNVFQGRGTQIVDNLPHGKVWSNRNQVKVSQPGNVLSSFGSSVQGRTVMDKVQTKFNVGHGSPDLSSEQNRGPRTSKSTKILAVKAYTSKTGEGDPQGSIIIHTDQYNKEDFPVDYVNAKFYTIKSYSEDDVHKSIKYNVWSSTPNGNKKLNIAYDDARRIAGEDPKGCPIFLFFSVNASGQYCGVAEMTGAVDFNKDMDFWQQDKWHGSFPVKWHIIKDVPNPNFRHIILENNENKPVTNSRDTQEIRYKKGMEMLKIFKQYTSKTSLLDDFMYYENRQKLLQQEKSSLLIKGYEKPFILSRIEPHKLSGVLNLPLNEVAKIENKDESNLEKVSVSTEQVLADKEVDKGAEKANKTSVTTDNKVEEVNGLMKIGSLSINPKKAADMNPVDDAVANLPVITPAVETVNAAKLVDIVTVGSMPVKVNGFAKSVGSLTVGTIPIDPRAHKVNGTGLSAKSGSKKG</sequence>
<feature type="region of interest" description="Disordered" evidence="2">
    <location>
        <begin position="368"/>
        <end position="387"/>
    </location>
</feature>
<dbReference type="Proteomes" id="UP001237642">
    <property type="component" value="Unassembled WGS sequence"/>
</dbReference>
<keyword evidence="1" id="KW-0694">RNA-binding</keyword>
<feature type="domain" description="YTH" evidence="3">
    <location>
        <begin position="429"/>
        <end position="570"/>
    </location>
</feature>
<comment type="similarity">
    <text evidence="1">Belongs to the YTHDF family.</text>
</comment>
<dbReference type="PROSITE" id="PS50882">
    <property type="entry name" value="YTH"/>
    <property type="match status" value="1"/>
</dbReference>
<dbReference type="PANTHER" id="PTHR12357:SF92">
    <property type="entry name" value="YTH DOMAIN-CONTAINING FAMILY PROTEIN"/>
    <property type="match status" value="1"/>
</dbReference>
<feature type="compositionally biased region" description="Polar residues" evidence="2">
    <location>
        <begin position="374"/>
        <end position="387"/>
    </location>
</feature>
<dbReference type="GO" id="GO:0003729">
    <property type="term" value="F:mRNA binding"/>
    <property type="evidence" value="ECO:0007669"/>
    <property type="project" value="UniProtKB-UniRule"/>
</dbReference>
<evidence type="ECO:0000259" key="3">
    <source>
        <dbReference type="PROSITE" id="PS50882"/>
    </source>
</evidence>
<dbReference type="InterPro" id="IPR045168">
    <property type="entry name" value="YTH_prot"/>
</dbReference>